<dbReference type="GO" id="GO:0005737">
    <property type="term" value="C:cytoplasm"/>
    <property type="evidence" value="ECO:0007669"/>
    <property type="project" value="UniProtKB-SubCell"/>
</dbReference>
<evidence type="ECO:0000313" key="22">
    <source>
        <dbReference type="WBParaSite" id="Minc3s00229g08094"/>
    </source>
</evidence>
<accession>A0A914L2R0</accession>
<dbReference type="InterPro" id="IPR050236">
    <property type="entry name" value="Ser_Thr_kinase_AGC"/>
</dbReference>
<dbReference type="Gene3D" id="3.30.200.20">
    <property type="entry name" value="Phosphorylase Kinase, domain 1"/>
    <property type="match status" value="2"/>
</dbReference>
<proteinExistence type="inferred from homology"/>
<dbReference type="GO" id="GO:0071944">
    <property type="term" value="C:cell periphery"/>
    <property type="evidence" value="ECO:0007669"/>
    <property type="project" value="UniProtKB-ARBA"/>
</dbReference>
<dbReference type="Proteomes" id="UP000887563">
    <property type="component" value="Unplaced"/>
</dbReference>
<name>A0A914L2R0_MELIC</name>
<dbReference type="Gene3D" id="1.10.510.10">
    <property type="entry name" value="Transferase(Phosphotransferase) domain 1"/>
    <property type="match status" value="2"/>
</dbReference>
<evidence type="ECO:0000256" key="9">
    <source>
        <dbReference type="ARBA" id="ARBA00022723"/>
    </source>
</evidence>
<dbReference type="PANTHER" id="PTHR24356">
    <property type="entry name" value="SERINE/THREONINE-PROTEIN KINASE"/>
    <property type="match status" value="1"/>
</dbReference>
<evidence type="ECO:0000256" key="17">
    <source>
        <dbReference type="SAM" id="Coils"/>
    </source>
</evidence>
<comment type="subcellular location">
    <subcellularLocation>
        <location evidence="2">Cytoplasm</location>
    </subcellularLocation>
</comment>
<evidence type="ECO:0000256" key="3">
    <source>
        <dbReference type="ARBA" id="ARBA00009903"/>
    </source>
</evidence>
<dbReference type="GO" id="GO:0000082">
    <property type="term" value="P:G1/S transition of mitotic cell cycle"/>
    <property type="evidence" value="ECO:0007669"/>
    <property type="project" value="TreeGrafter"/>
</dbReference>
<evidence type="ECO:0000256" key="15">
    <source>
        <dbReference type="ARBA" id="ARBA00048679"/>
    </source>
</evidence>
<comment type="cofactor">
    <cofactor evidence="1">
        <name>Mg(2+)</name>
        <dbReference type="ChEBI" id="CHEBI:18420"/>
    </cofactor>
</comment>
<evidence type="ECO:0000259" key="20">
    <source>
        <dbReference type="PROSITE" id="PS51285"/>
    </source>
</evidence>
<feature type="compositionally biased region" description="Polar residues" evidence="18">
    <location>
        <begin position="911"/>
        <end position="921"/>
    </location>
</feature>
<feature type="domain" description="Protein kinase" evidence="19">
    <location>
        <begin position="458"/>
        <end position="765"/>
    </location>
</feature>
<dbReference type="InterPro" id="IPR000961">
    <property type="entry name" value="AGC-kinase_C"/>
</dbReference>
<feature type="region of interest" description="Disordered" evidence="18">
    <location>
        <begin position="821"/>
        <end position="846"/>
    </location>
</feature>
<keyword evidence="5" id="KW-0963">Cytoplasm</keyword>
<dbReference type="PROSITE" id="PS00108">
    <property type="entry name" value="PROTEIN_KINASE_ST"/>
    <property type="match status" value="1"/>
</dbReference>
<evidence type="ECO:0000256" key="13">
    <source>
        <dbReference type="ARBA" id="ARBA00022842"/>
    </source>
</evidence>
<dbReference type="GO" id="GO:0043065">
    <property type="term" value="P:positive regulation of apoptotic process"/>
    <property type="evidence" value="ECO:0007669"/>
    <property type="project" value="TreeGrafter"/>
</dbReference>
<dbReference type="SMART" id="SM00220">
    <property type="entry name" value="S_TKc"/>
    <property type="match status" value="1"/>
</dbReference>
<feature type="region of interest" description="Disordered" evidence="18">
    <location>
        <begin position="909"/>
        <end position="937"/>
    </location>
</feature>
<evidence type="ECO:0000256" key="16">
    <source>
        <dbReference type="PROSITE-ProRule" id="PRU10141"/>
    </source>
</evidence>
<keyword evidence="6" id="KW-0723">Serine/threonine-protein kinase</keyword>
<dbReference type="CDD" id="cd21774">
    <property type="entry name" value="MobB_LATS"/>
    <property type="match status" value="1"/>
</dbReference>
<dbReference type="EC" id="2.7.11.1" evidence="4"/>
<dbReference type="InterPro" id="IPR008271">
    <property type="entry name" value="Ser/Thr_kinase_AS"/>
</dbReference>
<evidence type="ECO:0000256" key="7">
    <source>
        <dbReference type="ARBA" id="ARBA00022553"/>
    </source>
</evidence>
<feature type="region of interest" description="Disordered" evidence="18">
    <location>
        <begin position="144"/>
        <end position="175"/>
    </location>
</feature>
<dbReference type="FunFam" id="1.10.510.10:FF:000024">
    <property type="entry name" value="Probable serine/threonine-protein kinase cot-1"/>
    <property type="match status" value="1"/>
</dbReference>
<sequence>MKVFNKFSCLEMPQPQQNNNINNRQQQLNAIRSSLLPFQQQQQKLPQKLENGLNEEKFENKDEDNDRLLDVKKLEMVRSIVDAGYDQESAFYALKLVNFRSAADALRVLHTIKTDIIQQHSNSINNSSHLPIVTVTTTPTCSFVPTTSPSSSRKPQSNAVPFTNRPIHRTPTLAHRPTPITQTLRQSQSFGPSDAHIATAASVAATKLNPPPPFNAHHPPLSNTSGGGGTVIRIERNQAQQPLLIKNDKTTTNFPPNFPSKNIDESTKPSTSSLLSSQKHSIVPQQPPQCVQRIFIDPKVANNNISNNAIQTQDNRRRHTEELNRKFVVVSSSSAATTTNNSSSSSSTQFQSFPTQQQQIKRSTSPLPESVAKRLKSGTYERGCKPCRPSMFRFFMEQHIEKLTQQFHERRKRARQLSHEMEAAGLADNVKDNMLRLLKNKESKYLRLQRQKMNRRMFRLIRHIGIGAFGKVTLVRKKDTDQVYAMKTLIKADVIQKQQAAHVKAERDILAEANSPWIVKLFFSFQDAQNLYFIMEYVPGGDMMQLLINMGIFPESLARFYIAELTLALEYVHSLGFIHRDIKPDNILIDKGGHIKLTDFGLCTGLRWTHDKRHYVVYDNHEDGATHLREDSFSLPPGFDQRWKVLEMRHHHKRNRAHSVVGTGNYMAPEVIQRTGHTQLCDWWSVGVILYEMVFGRPPFMSRVDDPAETQYMIVHWYRFLDLKNPMGARLSRQCIECIARLCCDQGIRLGHRQGAKDIKEHVWFKGIDFLNLRNITPEHVPRVRHPEDTSNFDTFEVCRTDEEEDDEDNEINRINEDKNIITPSNVLRENKENGKKHSSNMQQQQQQLPPNFIDFTFRHFFSDGIGGSTSGIPHSAIRPGGHHGPLRPSLAPLMESAERQAAAMKKANETKTTNSKNKMVQSPTIPILSSPSSSNNQTTILQIGEFPRKEGSKLKDEEEKLLIGQRKKFQALRLADNNDNWSTSNEEEEEEENEWSTAASRC</sequence>
<keyword evidence="12 16" id="KW-0067">ATP-binding</keyword>
<keyword evidence="17" id="KW-0175">Coiled coil</keyword>
<feature type="compositionally biased region" description="Low complexity" evidence="18">
    <location>
        <begin position="922"/>
        <end position="937"/>
    </location>
</feature>
<keyword evidence="11" id="KW-0418">Kinase</keyword>
<comment type="catalytic activity">
    <reaction evidence="14">
        <text>L-threonyl-[protein] + ATP = O-phospho-L-threonyl-[protein] + ADP + H(+)</text>
        <dbReference type="Rhea" id="RHEA:46608"/>
        <dbReference type="Rhea" id="RHEA-COMP:11060"/>
        <dbReference type="Rhea" id="RHEA-COMP:11605"/>
        <dbReference type="ChEBI" id="CHEBI:15378"/>
        <dbReference type="ChEBI" id="CHEBI:30013"/>
        <dbReference type="ChEBI" id="CHEBI:30616"/>
        <dbReference type="ChEBI" id="CHEBI:61977"/>
        <dbReference type="ChEBI" id="CHEBI:456216"/>
        <dbReference type="EC" id="2.7.11.1"/>
    </reaction>
</comment>
<evidence type="ECO:0000256" key="5">
    <source>
        <dbReference type="ARBA" id="ARBA00022490"/>
    </source>
</evidence>
<dbReference type="GO" id="GO:0035329">
    <property type="term" value="P:hippo signaling"/>
    <property type="evidence" value="ECO:0007669"/>
    <property type="project" value="TreeGrafter"/>
</dbReference>
<evidence type="ECO:0000256" key="14">
    <source>
        <dbReference type="ARBA" id="ARBA00047899"/>
    </source>
</evidence>
<feature type="binding site" evidence="16">
    <location>
        <position position="487"/>
    </location>
    <ligand>
        <name>ATP</name>
        <dbReference type="ChEBI" id="CHEBI:30616"/>
    </ligand>
</feature>
<evidence type="ECO:0000256" key="1">
    <source>
        <dbReference type="ARBA" id="ARBA00001946"/>
    </source>
</evidence>
<dbReference type="PROSITE" id="PS50011">
    <property type="entry name" value="PROTEIN_KINASE_DOM"/>
    <property type="match status" value="1"/>
</dbReference>
<dbReference type="PROSITE" id="PS00107">
    <property type="entry name" value="PROTEIN_KINASE_ATP"/>
    <property type="match status" value="1"/>
</dbReference>
<evidence type="ECO:0000313" key="21">
    <source>
        <dbReference type="Proteomes" id="UP000887563"/>
    </source>
</evidence>
<feature type="region of interest" description="Disordered" evidence="18">
    <location>
        <begin position="333"/>
        <end position="369"/>
    </location>
</feature>
<keyword evidence="10 16" id="KW-0547">Nucleotide-binding</keyword>
<evidence type="ECO:0000256" key="8">
    <source>
        <dbReference type="ARBA" id="ARBA00022679"/>
    </source>
</evidence>
<evidence type="ECO:0000256" key="10">
    <source>
        <dbReference type="ARBA" id="ARBA00022741"/>
    </source>
</evidence>
<feature type="region of interest" description="Disordered" evidence="18">
    <location>
        <begin position="248"/>
        <end position="273"/>
    </location>
</feature>
<dbReference type="InterPro" id="IPR017441">
    <property type="entry name" value="Protein_kinase_ATP_BS"/>
</dbReference>
<dbReference type="WBParaSite" id="Minc3s00229g08094">
    <property type="protein sequence ID" value="Minc3s00229g08094"/>
    <property type="gene ID" value="Minc3s00229g08094"/>
</dbReference>
<evidence type="ECO:0000256" key="18">
    <source>
        <dbReference type="SAM" id="MobiDB-lite"/>
    </source>
</evidence>
<feature type="compositionally biased region" description="Acidic residues" evidence="18">
    <location>
        <begin position="986"/>
        <end position="995"/>
    </location>
</feature>
<evidence type="ECO:0000256" key="6">
    <source>
        <dbReference type="ARBA" id="ARBA00022527"/>
    </source>
</evidence>
<dbReference type="SMART" id="SM00133">
    <property type="entry name" value="S_TK_X"/>
    <property type="match status" value="1"/>
</dbReference>
<dbReference type="PROSITE" id="PS51285">
    <property type="entry name" value="AGC_KINASE_CTER"/>
    <property type="match status" value="1"/>
</dbReference>
<dbReference type="GO" id="GO:0004674">
    <property type="term" value="F:protein serine/threonine kinase activity"/>
    <property type="evidence" value="ECO:0007669"/>
    <property type="project" value="UniProtKB-KW"/>
</dbReference>
<dbReference type="InterPro" id="IPR011009">
    <property type="entry name" value="Kinase-like_dom_sf"/>
</dbReference>
<keyword evidence="9" id="KW-0479">Metal-binding</keyword>
<keyword evidence="8" id="KW-0808">Transferase</keyword>
<feature type="domain" description="AGC-kinase C-terminal" evidence="20">
    <location>
        <begin position="766"/>
        <end position="868"/>
    </location>
</feature>
<evidence type="ECO:0000256" key="2">
    <source>
        <dbReference type="ARBA" id="ARBA00004496"/>
    </source>
</evidence>
<evidence type="ECO:0000259" key="19">
    <source>
        <dbReference type="PROSITE" id="PS50011"/>
    </source>
</evidence>
<evidence type="ECO:0000256" key="11">
    <source>
        <dbReference type="ARBA" id="ARBA00022777"/>
    </source>
</evidence>
<comment type="similarity">
    <text evidence="3">Belongs to the protein kinase superfamily. AGC Ser/Thr protein kinase family.</text>
</comment>
<dbReference type="AlphaFoldDB" id="A0A914L2R0"/>
<keyword evidence="7" id="KW-0597">Phosphoprotein</keyword>
<evidence type="ECO:0000256" key="4">
    <source>
        <dbReference type="ARBA" id="ARBA00012513"/>
    </source>
</evidence>
<dbReference type="GO" id="GO:0007010">
    <property type="term" value="P:cytoskeleton organization"/>
    <property type="evidence" value="ECO:0007669"/>
    <property type="project" value="UniProtKB-ARBA"/>
</dbReference>
<dbReference type="GO" id="GO:0046872">
    <property type="term" value="F:metal ion binding"/>
    <property type="evidence" value="ECO:0007669"/>
    <property type="project" value="UniProtKB-KW"/>
</dbReference>
<dbReference type="SUPFAM" id="SSF56112">
    <property type="entry name" value="Protein kinase-like (PK-like)"/>
    <property type="match status" value="1"/>
</dbReference>
<evidence type="ECO:0000256" key="12">
    <source>
        <dbReference type="ARBA" id="ARBA00022840"/>
    </source>
</evidence>
<dbReference type="PANTHER" id="PTHR24356:SF418">
    <property type="entry name" value="SERINE_THREONINE-PROTEIN KINASE WARTS"/>
    <property type="match status" value="1"/>
</dbReference>
<dbReference type="GO" id="GO:0005524">
    <property type="term" value="F:ATP binding"/>
    <property type="evidence" value="ECO:0007669"/>
    <property type="project" value="UniProtKB-UniRule"/>
</dbReference>
<dbReference type="InterPro" id="IPR000719">
    <property type="entry name" value="Prot_kinase_dom"/>
</dbReference>
<dbReference type="Pfam" id="PF00069">
    <property type="entry name" value="Pkinase"/>
    <property type="match status" value="2"/>
</dbReference>
<dbReference type="GO" id="GO:1900181">
    <property type="term" value="P:negative regulation of protein localization to nucleus"/>
    <property type="evidence" value="ECO:0007669"/>
    <property type="project" value="UniProtKB-ARBA"/>
</dbReference>
<dbReference type="GO" id="GO:0046620">
    <property type="term" value="P:regulation of organ growth"/>
    <property type="evidence" value="ECO:0007669"/>
    <property type="project" value="TreeGrafter"/>
</dbReference>
<protein>
    <recommendedName>
        <fullName evidence="4">non-specific serine/threonine protein kinase</fullName>
        <ecNumber evidence="4">2.7.11.1</ecNumber>
    </recommendedName>
</protein>
<reference evidence="22" key="1">
    <citation type="submission" date="2022-11" db="UniProtKB">
        <authorList>
            <consortium name="WormBaseParasite"/>
        </authorList>
    </citation>
    <scope>IDENTIFICATION</scope>
</reference>
<keyword evidence="21" id="KW-1185">Reference proteome</keyword>
<feature type="compositionally biased region" description="Low complexity" evidence="18">
    <location>
        <begin position="333"/>
        <end position="359"/>
    </location>
</feature>
<comment type="catalytic activity">
    <reaction evidence="15">
        <text>L-seryl-[protein] + ATP = O-phospho-L-seryl-[protein] + ADP + H(+)</text>
        <dbReference type="Rhea" id="RHEA:17989"/>
        <dbReference type="Rhea" id="RHEA-COMP:9863"/>
        <dbReference type="Rhea" id="RHEA-COMP:11604"/>
        <dbReference type="ChEBI" id="CHEBI:15378"/>
        <dbReference type="ChEBI" id="CHEBI:29999"/>
        <dbReference type="ChEBI" id="CHEBI:30616"/>
        <dbReference type="ChEBI" id="CHEBI:83421"/>
        <dbReference type="ChEBI" id="CHEBI:456216"/>
        <dbReference type="EC" id="2.7.11.1"/>
    </reaction>
</comment>
<feature type="coiled-coil region" evidence="17">
    <location>
        <begin position="400"/>
        <end position="451"/>
    </location>
</feature>
<dbReference type="FunFam" id="3.30.200.20:FF:000391">
    <property type="entry name" value="Large tumor suppressor kinase 1"/>
    <property type="match status" value="1"/>
</dbReference>
<feature type="region of interest" description="Disordered" evidence="18">
    <location>
        <begin position="978"/>
        <end position="1003"/>
    </location>
</feature>
<keyword evidence="13" id="KW-0460">Magnesium</keyword>
<organism evidence="21 22">
    <name type="scientific">Meloidogyne incognita</name>
    <name type="common">Southern root-knot nematode worm</name>
    <name type="synonym">Oxyuris incognita</name>
    <dbReference type="NCBI Taxonomy" id="6306"/>
    <lineage>
        <taxon>Eukaryota</taxon>
        <taxon>Metazoa</taxon>
        <taxon>Ecdysozoa</taxon>
        <taxon>Nematoda</taxon>
        <taxon>Chromadorea</taxon>
        <taxon>Rhabditida</taxon>
        <taxon>Tylenchina</taxon>
        <taxon>Tylenchomorpha</taxon>
        <taxon>Tylenchoidea</taxon>
        <taxon>Meloidogynidae</taxon>
        <taxon>Meloidogyninae</taxon>
        <taxon>Meloidogyne</taxon>
        <taxon>Meloidogyne incognita group</taxon>
    </lineage>
</organism>